<keyword evidence="2" id="KW-0812">Transmembrane</keyword>
<dbReference type="Proteomes" id="UP000887540">
    <property type="component" value="Unplaced"/>
</dbReference>
<proteinExistence type="predicted"/>
<keyword evidence="3" id="KW-0732">Signal</keyword>
<keyword evidence="2" id="KW-0472">Membrane</keyword>
<evidence type="ECO:0000256" key="1">
    <source>
        <dbReference type="SAM" id="MobiDB-lite"/>
    </source>
</evidence>
<evidence type="ECO:0000256" key="2">
    <source>
        <dbReference type="SAM" id="Phobius"/>
    </source>
</evidence>
<evidence type="ECO:0000256" key="3">
    <source>
        <dbReference type="SAM" id="SignalP"/>
    </source>
</evidence>
<feature type="transmembrane region" description="Helical" evidence="2">
    <location>
        <begin position="64"/>
        <end position="96"/>
    </location>
</feature>
<feature type="compositionally biased region" description="Basic and acidic residues" evidence="1">
    <location>
        <begin position="159"/>
        <end position="168"/>
    </location>
</feature>
<organism evidence="4 5">
    <name type="scientific">Acrobeloides nanus</name>
    <dbReference type="NCBI Taxonomy" id="290746"/>
    <lineage>
        <taxon>Eukaryota</taxon>
        <taxon>Metazoa</taxon>
        <taxon>Ecdysozoa</taxon>
        <taxon>Nematoda</taxon>
        <taxon>Chromadorea</taxon>
        <taxon>Rhabditida</taxon>
        <taxon>Tylenchina</taxon>
        <taxon>Cephalobomorpha</taxon>
        <taxon>Cephaloboidea</taxon>
        <taxon>Cephalobidae</taxon>
        <taxon>Acrobeloides</taxon>
    </lineage>
</organism>
<evidence type="ECO:0000313" key="4">
    <source>
        <dbReference type="Proteomes" id="UP000887540"/>
    </source>
</evidence>
<sequence>MWRLFLRVFLHLILFGYILADLGNITNSSADNLPRVKRQYDYSYGYGGYDAYGCSGDFRQVGRIIGWILGLLLCLLFLCVPCICCIGIWFAGWFGVRSLMSRRKSSSNQSAGTTTPRVRFVERDAAPPPPPETEHRVVYTQETDRYYRRETSPTPGGYYDRERDTRRY</sequence>
<evidence type="ECO:0000313" key="5">
    <source>
        <dbReference type="WBParaSite" id="ACRNAN_scaffold3508.g10990.t1"/>
    </source>
</evidence>
<keyword evidence="2" id="KW-1133">Transmembrane helix</keyword>
<feature type="region of interest" description="Disordered" evidence="1">
    <location>
        <begin position="105"/>
        <end position="168"/>
    </location>
</feature>
<feature type="compositionally biased region" description="Polar residues" evidence="1">
    <location>
        <begin position="106"/>
        <end position="116"/>
    </location>
</feature>
<feature type="signal peptide" evidence="3">
    <location>
        <begin position="1"/>
        <end position="20"/>
    </location>
</feature>
<reference evidence="5" key="1">
    <citation type="submission" date="2022-11" db="UniProtKB">
        <authorList>
            <consortium name="WormBaseParasite"/>
        </authorList>
    </citation>
    <scope>IDENTIFICATION</scope>
</reference>
<feature type="compositionally biased region" description="Basic and acidic residues" evidence="1">
    <location>
        <begin position="132"/>
        <end position="151"/>
    </location>
</feature>
<dbReference type="WBParaSite" id="ACRNAN_scaffold3508.g10990.t1">
    <property type="protein sequence ID" value="ACRNAN_scaffold3508.g10990.t1"/>
    <property type="gene ID" value="ACRNAN_scaffold3508.g10990"/>
</dbReference>
<protein>
    <submittedName>
        <fullName evidence="5">Uncharacterized protein</fullName>
    </submittedName>
</protein>
<dbReference type="AlphaFoldDB" id="A0A914DS26"/>
<feature type="chain" id="PRO_5037204771" evidence="3">
    <location>
        <begin position="21"/>
        <end position="168"/>
    </location>
</feature>
<keyword evidence="4" id="KW-1185">Reference proteome</keyword>
<name>A0A914DS26_9BILA</name>
<accession>A0A914DS26</accession>